<proteinExistence type="predicted"/>
<dbReference type="Gene3D" id="1.10.10.10">
    <property type="entry name" value="Winged helix-like DNA-binding domain superfamily/Winged helix DNA-binding domain"/>
    <property type="match status" value="1"/>
</dbReference>
<evidence type="ECO:0000313" key="5">
    <source>
        <dbReference type="Proteomes" id="UP000630615"/>
    </source>
</evidence>
<dbReference type="Proteomes" id="UP000630615">
    <property type="component" value="Unassembled WGS sequence"/>
</dbReference>
<dbReference type="InterPro" id="IPR036390">
    <property type="entry name" value="WH_DNA-bd_sf"/>
</dbReference>
<dbReference type="EMBL" id="BMKI01000004">
    <property type="protein sequence ID" value="GGC92353.1"/>
    <property type="molecule type" value="Genomic_DNA"/>
</dbReference>
<evidence type="ECO:0000313" key="4">
    <source>
        <dbReference type="EMBL" id="GGC92353.1"/>
    </source>
</evidence>
<dbReference type="InterPro" id="IPR036388">
    <property type="entry name" value="WH-like_DNA-bd_sf"/>
</dbReference>
<dbReference type="SUPFAM" id="SSF46785">
    <property type="entry name" value="Winged helix' DNA-binding domain"/>
    <property type="match status" value="1"/>
</dbReference>
<sequence>MKKIERILATIVLLLENDRISTAQLVERFAVTKRTIFRDIETIELAGFPIVSHSGRNGGFSLMESFKLRTYTYSGEEKQTILEALDVKEGLFGISDQRNTIKEKIELLQKSTNIGEPVNQHFSFESPTMHRPEIELETMYKINQINLALKKHQKLLIDYIDNQGEHTERVIHPYEVILNNGSWYVYSHCEKREAFRYFKITRIRQLDVQTRTFTPVDSSRKKQIEHPGSAIRLQFPKKDLGKLYDYYTEAEIQVLETHIEVNLYANQQKTILPFLLMFGHGVKVIAPVELRTLHQQEIAKLAQTYSDQSMEEIIDGDR</sequence>
<accession>A0ABQ1P8P9</accession>
<keyword evidence="2" id="KW-0804">Transcription</keyword>
<feature type="domain" description="HTH deoR-type" evidence="3">
    <location>
        <begin position="3"/>
        <end position="58"/>
    </location>
</feature>
<keyword evidence="1" id="KW-0805">Transcription regulation</keyword>
<dbReference type="PANTHER" id="PTHR34580">
    <property type="match status" value="1"/>
</dbReference>
<dbReference type="Pfam" id="PF13280">
    <property type="entry name" value="WYL"/>
    <property type="match status" value="1"/>
</dbReference>
<evidence type="ECO:0000256" key="1">
    <source>
        <dbReference type="ARBA" id="ARBA00023015"/>
    </source>
</evidence>
<dbReference type="SMART" id="SM00420">
    <property type="entry name" value="HTH_DEOR"/>
    <property type="match status" value="1"/>
</dbReference>
<dbReference type="RefSeq" id="WP_088270150.1">
    <property type="nucleotide sequence ID" value="NZ_BMKI01000004.1"/>
</dbReference>
<dbReference type="InterPro" id="IPR028349">
    <property type="entry name" value="PafC-like"/>
</dbReference>
<dbReference type="PROSITE" id="PS51000">
    <property type="entry name" value="HTH_DEOR_2"/>
    <property type="match status" value="1"/>
</dbReference>
<gene>
    <name evidence="4" type="ORF">GCM10011573_22440</name>
</gene>
<dbReference type="PROSITE" id="PS52050">
    <property type="entry name" value="WYL"/>
    <property type="match status" value="1"/>
</dbReference>
<dbReference type="InterPro" id="IPR013196">
    <property type="entry name" value="HTH_11"/>
</dbReference>
<dbReference type="PIRSF" id="PIRSF016838">
    <property type="entry name" value="PafC"/>
    <property type="match status" value="1"/>
</dbReference>
<protein>
    <submittedName>
        <fullName evidence="4">Transcriptional regulator</fullName>
    </submittedName>
</protein>
<name>A0ABQ1P8P9_9ENTE</name>
<dbReference type="InterPro" id="IPR026881">
    <property type="entry name" value="WYL_dom"/>
</dbReference>
<dbReference type="PANTHER" id="PTHR34580:SF8">
    <property type="entry name" value="WYL DOMAIN-CONTAINING PROTEIN"/>
    <property type="match status" value="1"/>
</dbReference>
<dbReference type="InterPro" id="IPR001034">
    <property type="entry name" value="DeoR_HTH"/>
</dbReference>
<keyword evidence="5" id="KW-1185">Reference proteome</keyword>
<evidence type="ECO:0000256" key="2">
    <source>
        <dbReference type="ARBA" id="ARBA00023163"/>
    </source>
</evidence>
<dbReference type="Pfam" id="PF08279">
    <property type="entry name" value="HTH_11"/>
    <property type="match status" value="1"/>
</dbReference>
<evidence type="ECO:0000259" key="3">
    <source>
        <dbReference type="PROSITE" id="PS51000"/>
    </source>
</evidence>
<comment type="caution">
    <text evidence="4">The sequence shown here is derived from an EMBL/GenBank/DDBJ whole genome shotgun (WGS) entry which is preliminary data.</text>
</comment>
<dbReference type="InterPro" id="IPR051534">
    <property type="entry name" value="CBASS_pafABC_assoc_protein"/>
</dbReference>
<organism evidence="4 5">
    <name type="scientific">Enterococcus wangshanyuanii</name>
    <dbReference type="NCBI Taxonomy" id="2005703"/>
    <lineage>
        <taxon>Bacteria</taxon>
        <taxon>Bacillati</taxon>
        <taxon>Bacillota</taxon>
        <taxon>Bacilli</taxon>
        <taxon>Lactobacillales</taxon>
        <taxon>Enterococcaceae</taxon>
        <taxon>Enterococcus</taxon>
    </lineage>
</organism>
<reference evidence="5" key="1">
    <citation type="journal article" date="2019" name="Int. J. Syst. Evol. Microbiol.">
        <title>The Global Catalogue of Microorganisms (GCM) 10K type strain sequencing project: providing services to taxonomists for standard genome sequencing and annotation.</title>
        <authorList>
            <consortium name="The Broad Institute Genomics Platform"/>
            <consortium name="The Broad Institute Genome Sequencing Center for Infectious Disease"/>
            <person name="Wu L."/>
            <person name="Ma J."/>
        </authorList>
    </citation>
    <scope>NUCLEOTIDE SEQUENCE [LARGE SCALE GENOMIC DNA]</scope>
    <source>
        <strain evidence="5">CGMCC 1.15942</strain>
    </source>
</reference>